<dbReference type="Pfam" id="PF01042">
    <property type="entry name" value="Ribonuc_L-PSP"/>
    <property type="match status" value="1"/>
</dbReference>
<dbReference type="STRING" id="688246.Premu_2133"/>
<dbReference type="PANTHER" id="PTHR11803:SF39">
    <property type="entry name" value="2-IMINOBUTANOATE_2-IMINOPROPANOATE DEAMINASE"/>
    <property type="match status" value="1"/>
</dbReference>
<dbReference type="HOGENOM" id="CLU_062425_0_0_10"/>
<gene>
    <name evidence="1" type="ORF">Premu_2133</name>
</gene>
<dbReference type="Proteomes" id="UP000002772">
    <property type="component" value="Unassembled WGS sequence"/>
</dbReference>
<dbReference type="SUPFAM" id="SSF55298">
    <property type="entry name" value="YjgF-like"/>
    <property type="match status" value="1"/>
</dbReference>
<dbReference type="Gene3D" id="3.30.1330.40">
    <property type="entry name" value="RutC-like"/>
    <property type="match status" value="2"/>
</dbReference>
<evidence type="ECO:0000313" key="2">
    <source>
        <dbReference type="Proteomes" id="UP000002772"/>
    </source>
</evidence>
<protein>
    <submittedName>
        <fullName evidence="1">Endoribonuclease L-PSP</fullName>
    </submittedName>
</protein>
<proteinExistence type="predicted"/>
<accession>F8N7X7</accession>
<dbReference type="GO" id="GO:0019239">
    <property type="term" value="F:deaminase activity"/>
    <property type="evidence" value="ECO:0007669"/>
    <property type="project" value="TreeGrafter"/>
</dbReference>
<organism evidence="1 2">
    <name type="scientific">Hallella multisaccharivorax DSM 17128</name>
    <dbReference type="NCBI Taxonomy" id="688246"/>
    <lineage>
        <taxon>Bacteria</taxon>
        <taxon>Pseudomonadati</taxon>
        <taxon>Bacteroidota</taxon>
        <taxon>Bacteroidia</taxon>
        <taxon>Bacteroidales</taxon>
        <taxon>Prevotellaceae</taxon>
        <taxon>Hallella</taxon>
    </lineage>
</organism>
<dbReference type="AlphaFoldDB" id="F8N7X7"/>
<sequence length="339" mass="38332">MDQYQIFHSQSDGSFSDQADDLSVQLQAWLSNQGISRNDLRYSKVFLSDSFNQYENLKRSSLYRDFLAGHNCTIVGQAPADGTKIALLVKTGQDDGFLFQSLRLTPDDIQDDSSYLQTLTLFEHYINGLKEKGLNIRDHLIRTWIYVADIDDNYDGVVRARNDVFRRYGLTAETHFVASTGIGGYSQTRHAKVAIDFLTLPGVRTDQLKYLHATSRLNATQEYGVAFERGTCLMLPDKKMYYISGTASIDSKGNVLYLGQVEKQVERLLGNIGALLADGGATTGDVQYFIVYLRDFADRAVVAKYMQVRFPHTPFILLHAKVCRPEWLVEMECIAEKNN</sequence>
<reference evidence="2" key="1">
    <citation type="journal article" date="2011" name="Stand. Genomic Sci.">
        <title>Non-contiguous finished genome sequence of the opportunistic oral pathogen Prevotella multisaccharivorax type strain (PPPA20).</title>
        <authorList>
            <person name="Pati A."/>
            <person name="Gronow S."/>
            <person name="Lu M."/>
            <person name="Lapidus A."/>
            <person name="Nolan M."/>
            <person name="Lucas S."/>
            <person name="Hammon N."/>
            <person name="Deshpande S."/>
            <person name="Cheng J.F."/>
            <person name="Tapia R."/>
            <person name="Han C."/>
            <person name="Goodwin L."/>
            <person name="Pitluck S."/>
            <person name="Liolios K."/>
            <person name="Pagani I."/>
            <person name="Mavromatis K."/>
            <person name="Mikhailova N."/>
            <person name="Huntemann M."/>
            <person name="Chen A."/>
            <person name="Palaniappan K."/>
            <person name="Land M."/>
            <person name="Hauser L."/>
            <person name="Detter J.C."/>
            <person name="Brambilla E.M."/>
            <person name="Rohde M."/>
            <person name="Goker M."/>
            <person name="Woyke T."/>
            <person name="Bristow J."/>
            <person name="Eisen J.A."/>
            <person name="Markowitz V."/>
            <person name="Hugenholtz P."/>
            <person name="Kyrpides N.C."/>
            <person name="Klenk H.P."/>
            <person name="Ivanova N."/>
        </authorList>
    </citation>
    <scope>NUCLEOTIDE SEQUENCE [LARGE SCALE GENOMIC DNA]</scope>
    <source>
        <strain evidence="2">DSM 17128</strain>
    </source>
</reference>
<dbReference type="EMBL" id="GL945017">
    <property type="protein sequence ID" value="EGN57523.1"/>
    <property type="molecule type" value="Genomic_DNA"/>
</dbReference>
<evidence type="ECO:0000313" key="1">
    <source>
        <dbReference type="EMBL" id="EGN57523.1"/>
    </source>
</evidence>
<dbReference type="InterPro" id="IPR035959">
    <property type="entry name" value="RutC-like_sf"/>
</dbReference>
<dbReference type="OrthoDB" id="9803101at2"/>
<dbReference type="InterPro" id="IPR006175">
    <property type="entry name" value="YjgF/YER057c/UK114"/>
</dbReference>
<dbReference type="PANTHER" id="PTHR11803">
    <property type="entry name" value="2-IMINOBUTANOATE/2-IMINOPROPANOATE DEAMINASE RIDA"/>
    <property type="match status" value="1"/>
</dbReference>
<dbReference type="GO" id="GO:0005829">
    <property type="term" value="C:cytosol"/>
    <property type="evidence" value="ECO:0007669"/>
    <property type="project" value="TreeGrafter"/>
</dbReference>
<dbReference type="eggNOG" id="COG0251">
    <property type="taxonomic scope" value="Bacteria"/>
</dbReference>
<keyword evidence="2" id="KW-1185">Reference proteome</keyword>
<name>F8N7X7_9BACT</name>
<dbReference type="RefSeq" id="WP_007575144.1">
    <property type="nucleotide sequence ID" value="NZ_BPTS01000002.1"/>
</dbReference>